<evidence type="ECO:0000313" key="4">
    <source>
        <dbReference type="Proteomes" id="UP001597371"/>
    </source>
</evidence>
<proteinExistence type="predicted"/>
<sequence length="145" mass="15326">MFRPVMTAQEVVAFLDSEFPQIRTGQSPIEVDAVGPGTVHLRLAAEESHLRPGGTVSGPSLFALADVGAYLAVVAHLGPQAKDVVTTNMSINFLKRPRPGLIRAEARLLKLGRRLAVAEVAVFAAADDEPCAHAVGTYAIPTLTT</sequence>
<dbReference type="SUPFAM" id="SSF54637">
    <property type="entry name" value="Thioesterase/thiol ester dehydrase-isomerase"/>
    <property type="match status" value="1"/>
</dbReference>
<feature type="domain" description="Thioesterase" evidence="2">
    <location>
        <begin position="53"/>
        <end position="131"/>
    </location>
</feature>
<keyword evidence="1 3" id="KW-0378">Hydrolase</keyword>
<dbReference type="InterPro" id="IPR003736">
    <property type="entry name" value="PAAI_dom"/>
</dbReference>
<reference evidence="4" key="1">
    <citation type="journal article" date="2019" name="Int. J. Syst. Evol. Microbiol.">
        <title>The Global Catalogue of Microorganisms (GCM) 10K type strain sequencing project: providing services to taxonomists for standard genome sequencing and annotation.</title>
        <authorList>
            <consortium name="The Broad Institute Genomics Platform"/>
            <consortium name="The Broad Institute Genome Sequencing Center for Infectious Disease"/>
            <person name="Wu L."/>
            <person name="Ma J."/>
        </authorList>
    </citation>
    <scope>NUCLEOTIDE SEQUENCE [LARGE SCALE GENOMIC DNA]</scope>
    <source>
        <strain evidence="4">ZS-35-S2</strain>
    </source>
</reference>
<evidence type="ECO:0000313" key="3">
    <source>
        <dbReference type="EMBL" id="MFD2235996.1"/>
    </source>
</evidence>
<dbReference type="NCBIfam" id="TIGR00369">
    <property type="entry name" value="unchar_dom_1"/>
    <property type="match status" value="1"/>
</dbReference>
<dbReference type="PANTHER" id="PTHR43240:SF10">
    <property type="entry name" value="BLL4964 PROTEIN"/>
    <property type="match status" value="1"/>
</dbReference>
<evidence type="ECO:0000259" key="2">
    <source>
        <dbReference type="Pfam" id="PF03061"/>
    </source>
</evidence>
<gene>
    <name evidence="3" type="ORF">ACFSKQ_00775</name>
</gene>
<comment type="caution">
    <text evidence="3">The sequence shown here is derived from an EMBL/GenBank/DDBJ whole genome shotgun (WGS) entry which is preliminary data.</text>
</comment>
<dbReference type="PANTHER" id="PTHR43240">
    <property type="entry name" value="1,4-DIHYDROXY-2-NAPHTHOYL-COA THIOESTERASE 1"/>
    <property type="match status" value="1"/>
</dbReference>
<dbReference type="Proteomes" id="UP001597371">
    <property type="component" value="Unassembled WGS sequence"/>
</dbReference>
<dbReference type="EC" id="3.1.2.-" evidence="3"/>
<name>A0ABW5CGD4_9HYPH</name>
<dbReference type="InterPro" id="IPR006683">
    <property type="entry name" value="Thioestr_dom"/>
</dbReference>
<dbReference type="Pfam" id="PF03061">
    <property type="entry name" value="4HBT"/>
    <property type="match status" value="1"/>
</dbReference>
<evidence type="ECO:0000256" key="1">
    <source>
        <dbReference type="ARBA" id="ARBA00022801"/>
    </source>
</evidence>
<dbReference type="RefSeq" id="WP_209736065.1">
    <property type="nucleotide sequence ID" value="NZ_CP072611.1"/>
</dbReference>
<dbReference type="GO" id="GO:0016787">
    <property type="term" value="F:hydrolase activity"/>
    <property type="evidence" value="ECO:0007669"/>
    <property type="project" value="UniProtKB-KW"/>
</dbReference>
<dbReference type="EMBL" id="JBHUIJ010000002">
    <property type="protein sequence ID" value="MFD2235996.1"/>
    <property type="molecule type" value="Genomic_DNA"/>
</dbReference>
<protein>
    <submittedName>
        <fullName evidence="3">PaaI family thioesterase</fullName>
        <ecNumber evidence="3">3.1.2.-</ecNumber>
    </submittedName>
</protein>
<organism evidence="3 4">
    <name type="scientific">Aureimonas populi</name>
    <dbReference type="NCBI Taxonomy" id="1701758"/>
    <lineage>
        <taxon>Bacteria</taxon>
        <taxon>Pseudomonadati</taxon>
        <taxon>Pseudomonadota</taxon>
        <taxon>Alphaproteobacteria</taxon>
        <taxon>Hyphomicrobiales</taxon>
        <taxon>Aurantimonadaceae</taxon>
        <taxon>Aureimonas</taxon>
    </lineage>
</organism>
<dbReference type="CDD" id="cd03443">
    <property type="entry name" value="PaaI_thioesterase"/>
    <property type="match status" value="1"/>
</dbReference>
<dbReference type="Gene3D" id="3.10.129.10">
    <property type="entry name" value="Hotdog Thioesterase"/>
    <property type="match status" value="1"/>
</dbReference>
<keyword evidence="4" id="KW-1185">Reference proteome</keyword>
<accession>A0ABW5CGD4</accession>
<dbReference type="InterPro" id="IPR029069">
    <property type="entry name" value="HotDog_dom_sf"/>
</dbReference>